<feature type="compositionally biased region" description="Basic and acidic residues" evidence="1">
    <location>
        <begin position="22"/>
        <end position="31"/>
    </location>
</feature>
<evidence type="ECO:0000256" key="1">
    <source>
        <dbReference type="SAM" id="MobiDB-lite"/>
    </source>
</evidence>
<evidence type="ECO:0000313" key="3">
    <source>
        <dbReference type="Proteomes" id="UP000660380"/>
    </source>
</evidence>
<dbReference type="Proteomes" id="UP000660380">
    <property type="component" value="Unassembled WGS sequence"/>
</dbReference>
<reference evidence="2 3" key="1">
    <citation type="journal article" date="2020" name="ISME J.">
        <title>Comparative genomics reveals insights into cyanobacterial evolution and habitat adaptation.</title>
        <authorList>
            <person name="Chen M.Y."/>
            <person name="Teng W.K."/>
            <person name="Zhao L."/>
            <person name="Hu C.X."/>
            <person name="Zhou Y.K."/>
            <person name="Han B.P."/>
            <person name="Song L.R."/>
            <person name="Shu W.S."/>
        </authorList>
    </citation>
    <scope>NUCLEOTIDE SEQUENCE [LARGE SCALE GENOMIC DNA]</scope>
    <source>
        <strain evidence="2 3">FACHB-248</strain>
    </source>
</reference>
<keyword evidence="3" id="KW-1185">Reference proteome</keyword>
<accession>A0ABR8H1Y5</accession>
<gene>
    <name evidence="2" type="ORF">H6G81_34455</name>
</gene>
<comment type="caution">
    <text evidence="2">The sequence shown here is derived from an EMBL/GenBank/DDBJ whole genome shotgun (WGS) entry which is preliminary data.</text>
</comment>
<feature type="region of interest" description="Disordered" evidence="1">
    <location>
        <begin position="1"/>
        <end position="33"/>
    </location>
</feature>
<proteinExistence type="predicted"/>
<dbReference type="RefSeq" id="WP_186227679.1">
    <property type="nucleotide sequence ID" value="NZ_JACJTA010000158.1"/>
</dbReference>
<sequence length="46" mass="5176">MEFPNLSAGDRLKKKPNVGNSEDLRARKDEVGETTSSVMIEFLFDC</sequence>
<dbReference type="EMBL" id="JACJTA010000158">
    <property type="protein sequence ID" value="MBD2609458.1"/>
    <property type="molecule type" value="Genomic_DNA"/>
</dbReference>
<protein>
    <submittedName>
        <fullName evidence="2">Uncharacterized protein</fullName>
    </submittedName>
</protein>
<evidence type="ECO:0000313" key="2">
    <source>
        <dbReference type="EMBL" id="MBD2609458.1"/>
    </source>
</evidence>
<name>A0ABR8H1Y5_9CYAN</name>
<organism evidence="2 3">
    <name type="scientific">Scytonema hofmannii FACHB-248</name>
    <dbReference type="NCBI Taxonomy" id="1842502"/>
    <lineage>
        <taxon>Bacteria</taxon>
        <taxon>Bacillati</taxon>
        <taxon>Cyanobacteriota</taxon>
        <taxon>Cyanophyceae</taxon>
        <taxon>Nostocales</taxon>
        <taxon>Scytonemataceae</taxon>
        <taxon>Scytonema</taxon>
    </lineage>
</organism>